<proteinExistence type="predicted"/>
<dbReference type="Gene3D" id="2.60.120.370">
    <property type="entry name" value="YhcH/YjgK/YiaL"/>
    <property type="match status" value="1"/>
</dbReference>
<dbReference type="Pfam" id="PF04074">
    <property type="entry name" value="DUF386"/>
    <property type="match status" value="1"/>
</dbReference>
<organism evidence="1 2">
    <name type="scientific">Clostridium chauvoei</name>
    <dbReference type="NCBI Taxonomy" id="46867"/>
    <lineage>
        <taxon>Bacteria</taxon>
        <taxon>Bacillati</taxon>
        <taxon>Bacillota</taxon>
        <taxon>Clostridia</taxon>
        <taxon>Eubacteriales</taxon>
        <taxon>Clostridiaceae</taxon>
        <taxon>Clostridium</taxon>
    </lineage>
</organism>
<dbReference type="RefSeq" id="WP_021874990.1">
    <property type="nucleotide sequence ID" value="NZ_CP018624.1"/>
</dbReference>
<dbReference type="SUPFAM" id="SSF51197">
    <property type="entry name" value="Clavaminate synthase-like"/>
    <property type="match status" value="1"/>
</dbReference>
<reference evidence="1 2" key="1">
    <citation type="submission" date="2021-08" db="EMBL/GenBank/DDBJ databases">
        <title>Genome sequence analysis of Clostridium chauvoei strains of European origin and evaluation of typing options for outbreak investigations.</title>
        <authorList>
            <person name="Abdel-Glil M."/>
            <person name="Thomas P."/>
            <person name="Seyboldt C."/>
        </authorList>
    </citation>
    <scope>NUCLEOTIDE SEQUENCE [LARGE SCALE GENOMIC DNA]</scope>
    <source>
        <strain evidence="1 2">S0260-09</strain>
    </source>
</reference>
<dbReference type="Proteomes" id="UP000775179">
    <property type="component" value="Unassembled WGS sequence"/>
</dbReference>
<name>A0ABD4REL1_9CLOT</name>
<dbReference type="KEGG" id="cchv:BTM20_03930"/>
<evidence type="ECO:0000313" key="2">
    <source>
        <dbReference type="Proteomes" id="UP000775179"/>
    </source>
</evidence>
<dbReference type="PANTHER" id="PTHR34986">
    <property type="entry name" value="EVOLVED BETA-GALACTOSIDASE SUBUNIT BETA"/>
    <property type="match status" value="1"/>
</dbReference>
<accession>A0ABD4REL1</accession>
<dbReference type="NCBIfam" id="TIGR00022">
    <property type="entry name" value="YhcH/YjgK/YiaL family protein"/>
    <property type="match status" value="1"/>
</dbReference>
<dbReference type="GeneID" id="66301001"/>
<comment type="caution">
    <text evidence="1">The sequence shown here is derived from an EMBL/GenBank/DDBJ whole genome shotgun (WGS) entry which is preliminary data.</text>
</comment>
<protein>
    <submittedName>
        <fullName evidence="1">YhcH/YjgK/YiaL family protein</fullName>
    </submittedName>
</protein>
<dbReference type="PANTHER" id="PTHR34986:SF1">
    <property type="entry name" value="PROTEIN YIAL"/>
    <property type="match status" value="1"/>
</dbReference>
<evidence type="ECO:0000313" key="1">
    <source>
        <dbReference type="EMBL" id="MBX7289766.1"/>
    </source>
</evidence>
<dbReference type="EMBL" id="JAIFTX010000003">
    <property type="protein sequence ID" value="MBX7289766.1"/>
    <property type="molecule type" value="Genomic_DNA"/>
</dbReference>
<dbReference type="InterPro" id="IPR004375">
    <property type="entry name" value="NanQ/TabA/YiaL"/>
</dbReference>
<gene>
    <name evidence="1" type="ORF">K4H94_01705</name>
</gene>
<dbReference type="AlphaFoldDB" id="A0ABD4REL1"/>
<dbReference type="InterPro" id="IPR037012">
    <property type="entry name" value="NanQ/TabA/YiaL_sf"/>
</dbReference>
<sequence>MIYGNLKHMDKYSFLDKEIIDCFKYAIEKKLAEVEKGTYKIDEENVFVNVVEYETQNKEDRFWEAHKKYIDIHLMFDGKEKIAVNLIDNLDIKEYEEKNDFVPLEGKESGCVTLTKGDFLICYPEDAHMTAIKVDNKEKIKKAIFKVIIK</sequence>